<dbReference type="EMBL" id="AP027142">
    <property type="protein sequence ID" value="BDV33540.1"/>
    <property type="molecule type" value="Genomic_DNA"/>
</dbReference>
<keyword evidence="2" id="KW-0489">Methyltransferase</keyword>
<dbReference type="SUPFAM" id="SSF53335">
    <property type="entry name" value="S-adenosyl-L-methionine-dependent methyltransferases"/>
    <property type="match status" value="1"/>
</dbReference>
<dbReference type="GO" id="GO:0008168">
    <property type="term" value="F:methyltransferase activity"/>
    <property type="evidence" value="ECO:0007669"/>
    <property type="project" value="UniProtKB-KW"/>
</dbReference>
<dbReference type="InterPro" id="IPR041698">
    <property type="entry name" value="Methyltransf_25"/>
</dbReference>
<dbReference type="Pfam" id="PF13649">
    <property type="entry name" value="Methyltransf_25"/>
    <property type="match status" value="1"/>
</dbReference>
<feature type="domain" description="Methyltransferase" evidence="1">
    <location>
        <begin position="19"/>
        <end position="103"/>
    </location>
</feature>
<evidence type="ECO:0000313" key="3">
    <source>
        <dbReference type="Proteomes" id="UP001317629"/>
    </source>
</evidence>
<keyword evidence="3" id="KW-1185">Reference proteome</keyword>
<organism evidence="2 3">
    <name type="scientific">Methylocystis iwaonis</name>
    <dbReference type="NCBI Taxonomy" id="2885079"/>
    <lineage>
        <taxon>Bacteria</taxon>
        <taxon>Pseudomonadati</taxon>
        <taxon>Pseudomonadota</taxon>
        <taxon>Alphaproteobacteria</taxon>
        <taxon>Hyphomicrobiales</taxon>
        <taxon>Methylocystaceae</taxon>
        <taxon>Methylocystis</taxon>
    </lineage>
</organism>
<dbReference type="Gene3D" id="3.40.50.150">
    <property type="entry name" value="Vaccinia Virus protein VP39"/>
    <property type="match status" value="1"/>
</dbReference>
<dbReference type="GO" id="GO:0032259">
    <property type="term" value="P:methylation"/>
    <property type="evidence" value="ECO:0007669"/>
    <property type="project" value="UniProtKB-KW"/>
</dbReference>
<dbReference type="Proteomes" id="UP001317629">
    <property type="component" value="Chromosome"/>
</dbReference>
<gene>
    <name evidence="2" type="ORF">SS37A_10690</name>
</gene>
<protein>
    <submittedName>
        <fullName evidence="2">Methyltransferase</fullName>
    </submittedName>
</protein>
<sequence>MEAHWLDRFIGLMPRQPAVLDIGCGSGEPMSRYLVERGCAVTGIDSSPEMIALCKGALPCQSWRVADMRSLSLSVRFDGLLAWDSFFHLCPEDQRKMFPIFRDHASPRAALMFTSGPSHGVAIGEFEGEPLYHASLDVDEYRTLLDENGFAVVAHVVEDEACGRHTIWLAQFI</sequence>
<evidence type="ECO:0000259" key="1">
    <source>
        <dbReference type="Pfam" id="PF13649"/>
    </source>
</evidence>
<name>A0ABM8E6T2_9HYPH</name>
<reference evidence="2 3" key="1">
    <citation type="journal article" date="2023" name="Int. J. Syst. Evol. Microbiol.">
        <title>Methylocystis iwaonis sp. nov., a type II methane-oxidizing bacterium from surface soil of a rice paddy field in Japan, and emended description of the genus Methylocystis (ex Whittenbury et al. 1970) Bowman et al. 1993.</title>
        <authorList>
            <person name="Kaise H."/>
            <person name="Sawadogo J.B."/>
            <person name="Alam M.S."/>
            <person name="Ueno C."/>
            <person name="Dianou D."/>
            <person name="Shinjo R."/>
            <person name="Asakawa S."/>
        </authorList>
    </citation>
    <scope>NUCLEOTIDE SEQUENCE [LARGE SCALE GENOMIC DNA]</scope>
    <source>
        <strain evidence="2 3">SS37A-Re</strain>
    </source>
</reference>
<dbReference type="InterPro" id="IPR029063">
    <property type="entry name" value="SAM-dependent_MTases_sf"/>
</dbReference>
<accession>A0ABM8E6T2</accession>
<proteinExistence type="predicted"/>
<keyword evidence="2" id="KW-0808">Transferase</keyword>
<evidence type="ECO:0000313" key="2">
    <source>
        <dbReference type="EMBL" id="BDV33540.1"/>
    </source>
</evidence>
<dbReference type="CDD" id="cd02440">
    <property type="entry name" value="AdoMet_MTases"/>
    <property type="match status" value="1"/>
</dbReference>